<keyword evidence="10" id="KW-1185">Reference proteome</keyword>
<evidence type="ECO:0000259" key="7">
    <source>
        <dbReference type="PROSITE" id="PS51192"/>
    </source>
</evidence>
<dbReference type="EnsemblPlants" id="AET6Gv20614200.2">
    <property type="protein sequence ID" value="AET6Gv20614200.2"/>
    <property type="gene ID" value="AET6Gv20614200"/>
</dbReference>
<dbReference type="GO" id="GO:0016787">
    <property type="term" value="F:hydrolase activity"/>
    <property type="evidence" value="ECO:0007669"/>
    <property type="project" value="UniProtKB-KW"/>
</dbReference>
<evidence type="ECO:0000256" key="4">
    <source>
        <dbReference type="ARBA" id="ARBA00022806"/>
    </source>
</evidence>
<dbReference type="EC" id="3.6.4.13" evidence="1"/>
<name>A0A453P5B6_AEGTS</name>
<sequence>LAYLLPILSEIGPLKRAREQGNSEKRSGIEAVVVAPSRELGMQIVREVEKILGPDDKRLVQQLVGGANRSRQEEALKKNKPIIVVGTPGRISEISAAVNQAAVDSLPPSLEHYYCTTKAHHKVDTLRRCIHALEAETVIAFMNNTKPLKDVVFKLEARGMKAIELHGDLGKLARSTVLKKFKAGEFRVLVTNELSARGLDIPECDLVINLDLPTDSTHYAHRAGRTGRLGRKGTVVSICEESEAFIMRKMRKQLGVAIKPCEFTEGQITVHKEEDVE</sequence>
<evidence type="ECO:0000313" key="9">
    <source>
        <dbReference type="EnsemblPlants" id="AET6Gv20614200.2"/>
    </source>
</evidence>
<organism evidence="9 10">
    <name type="scientific">Aegilops tauschii subsp. strangulata</name>
    <name type="common">Goatgrass</name>
    <dbReference type="NCBI Taxonomy" id="200361"/>
    <lineage>
        <taxon>Eukaryota</taxon>
        <taxon>Viridiplantae</taxon>
        <taxon>Streptophyta</taxon>
        <taxon>Embryophyta</taxon>
        <taxon>Tracheophyta</taxon>
        <taxon>Spermatophyta</taxon>
        <taxon>Magnoliopsida</taxon>
        <taxon>Liliopsida</taxon>
        <taxon>Poales</taxon>
        <taxon>Poaceae</taxon>
        <taxon>BOP clade</taxon>
        <taxon>Pooideae</taxon>
        <taxon>Triticodae</taxon>
        <taxon>Triticeae</taxon>
        <taxon>Triticinae</taxon>
        <taxon>Aegilops</taxon>
    </lineage>
</organism>
<dbReference type="AlphaFoldDB" id="A0A453P5B6"/>
<dbReference type="Pfam" id="PF00270">
    <property type="entry name" value="DEAD"/>
    <property type="match status" value="1"/>
</dbReference>
<accession>A0A453P5B6</accession>
<dbReference type="InterPro" id="IPR050547">
    <property type="entry name" value="DEAD_box_RNA_helicases"/>
</dbReference>
<evidence type="ECO:0000259" key="8">
    <source>
        <dbReference type="PROSITE" id="PS51194"/>
    </source>
</evidence>
<evidence type="ECO:0000256" key="5">
    <source>
        <dbReference type="ARBA" id="ARBA00022840"/>
    </source>
</evidence>
<feature type="domain" description="Helicase ATP-binding" evidence="7">
    <location>
        <begin position="1"/>
        <end position="91"/>
    </location>
</feature>
<reference evidence="9" key="4">
    <citation type="submission" date="2019-03" db="UniProtKB">
        <authorList>
            <consortium name="EnsemblPlants"/>
        </authorList>
    </citation>
    <scope>IDENTIFICATION</scope>
</reference>
<reference evidence="9" key="3">
    <citation type="journal article" date="2017" name="Nature">
        <title>Genome sequence of the progenitor of the wheat D genome Aegilops tauschii.</title>
        <authorList>
            <person name="Luo M.C."/>
            <person name="Gu Y.Q."/>
            <person name="Puiu D."/>
            <person name="Wang H."/>
            <person name="Twardziok S.O."/>
            <person name="Deal K.R."/>
            <person name="Huo N."/>
            <person name="Zhu T."/>
            <person name="Wang L."/>
            <person name="Wang Y."/>
            <person name="McGuire P.E."/>
            <person name="Liu S."/>
            <person name="Long H."/>
            <person name="Ramasamy R.K."/>
            <person name="Rodriguez J.C."/>
            <person name="Van S.L."/>
            <person name="Yuan L."/>
            <person name="Wang Z."/>
            <person name="Xia Z."/>
            <person name="Xiao L."/>
            <person name="Anderson O.D."/>
            <person name="Ouyang S."/>
            <person name="Liang Y."/>
            <person name="Zimin A.V."/>
            <person name="Pertea G."/>
            <person name="Qi P."/>
            <person name="Bennetzen J.L."/>
            <person name="Dai X."/>
            <person name="Dawson M.W."/>
            <person name="Muller H.G."/>
            <person name="Kugler K."/>
            <person name="Rivarola-Duarte L."/>
            <person name="Spannagl M."/>
            <person name="Mayer K.F.X."/>
            <person name="Lu F.H."/>
            <person name="Bevan M.W."/>
            <person name="Leroy P."/>
            <person name="Li P."/>
            <person name="You F.M."/>
            <person name="Sun Q."/>
            <person name="Liu Z."/>
            <person name="Lyons E."/>
            <person name="Wicker T."/>
            <person name="Salzberg S.L."/>
            <person name="Devos K.M."/>
            <person name="Dvorak J."/>
        </authorList>
    </citation>
    <scope>NUCLEOTIDE SEQUENCE [LARGE SCALE GENOMIC DNA]</scope>
    <source>
        <strain evidence="9">cv. AL8/78</strain>
    </source>
</reference>
<dbReference type="InterPro" id="IPR001650">
    <property type="entry name" value="Helicase_C-like"/>
</dbReference>
<keyword evidence="5" id="KW-0067">ATP-binding</keyword>
<dbReference type="CDD" id="cd18787">
    <property type="entry name" value="SF2_C_DEAD"/>
    <property type="match status" value="1"/>
</dbReference>
<evidence type="ECO:0000256" key="3">
    <source>
        <dbReference type="ARBA" id="ARBA00022801"/>
    </source>
</evidence>
<protein>
    <recommendedName>
        <fullName evidence="1">RNA helicase</fullName>
        <ecNumber evidence="1">3.6.4.13</ecNumber>
    </recommendedName>
</protein>
<dbReference type="GO" id="GO:0005524">
    <property type="term" value="F:ATP binding"/>
    <property type="evidence" value="ECO:0007669"/>
    <property type="project" value="UniProtKB-KW"/>
</dbReference>
<evidence type="ECO:0000256" key="1">
    <source>
        <dbReference type="ARBA" id="ARBA00012552"/>
    </source>
</evidence>
<dbReference type="InterPro" id="IPR014001">
    <property type="entry name" value="Helicase_ATP-bd"/>
</dbReference>
<dbReference type="GO" id="GO:0003723">
    <property type="term" value="F:RNA binding"/>
    <property type="evidence" value="ECO:0007669"/>
    <property type="project" value="TreeGrafter"/>
</dbReference>
<reference evidence="10" key="1">
    <citation type="journal article" date="2014" name="Science">
        <title>Ancient hybridizations among the ancestral genomes of bread wheat.</title>
        <authorList>
            <consortium name="International Wheat Genome Sequencing Consortium,"/>
            <person name="Marcussen T."/>
            <person name="Sandve S.R."/>
            <person name="Heier L."/>
            <person name="Spannagl M."/>
            <person name="Pfeifer M."/>
            <person name="Jakobsen K.S."/>
            <person name="Wulff B.B."/>
            <person name="Steuernagel B."/>
            <person name="Mayer K.F."/>
            <person name="Olsen O.A."/>
        </authorList>
    </citation>
    <scope>NUCLEOTIDE SEQUENCE [LARGE SCALE GENOMIC DNA]</scope>
    <source>
        <strain evidence="10">cv. AL8/78</strain>
    </source>
</reference>
<dbReference type="PROSITE" id="PS51194">
    <property type="entry name" value="HELICASE_CTER"/>
    <property type="match status" value="1"/>
</dbReference>
<dbReference type="InterPro" id="IPR027417">
    <property type="entry name" value="P-loop_NTPase"/>
</dbReference>
<proteinExistence type="predicted"/>
<feature type="domain" description="Helicase C-terminal" evidence="8">
    <location>
        <begin position="125"/>
        <end position="269"/>
    </location>
</feature>
<reference evidence="10" key="2">
    <citation type="journal article" date="2017" name="Nat. Plants">
        <title>The Aegilops tauschii genome reveals multiple impacts of transposons.</title>
        <authorList>
            <person name="Zhao G."/>
            <person name="Zou C."/>
            <person name="Li K."/>
            <person name="Wang K."/>
            <person name="Li T."/>
            <person name="Gao L."/>
            <person name="Zhang X."/>
            <person name="Wang H."/>
            <person name="Yang Z."/>
            <person name="Liu X."/>
            <person name="Jiang W."/>
            <person name="Mao L."/>
            <person name="Kong X."/>
            <person name="Jiao Y."/>
            <person name="Jia J."/>
        </authorList>
    </citation>
    <scope>NUCLEOTIDE SEQUENCE [LARGE SCALE GENOMIC DNA]</scope>
    <source>
        <strain evidence="10">cv. AL8/78</strain>
    </source>
</reference>
<dbReference type="PANTHER" id="PTHR47963">
    <property type="entry name" value="DEAD-BOX ATP-DEPENDENT RNA HELICASE 47, MITOCHONDRIAL"/>
    <property type="match status" value="1"/>
</dbReference>
<dbReference type="InterPro" id="IPR011545">
    <property type="entry name" value="DEAD/DEAH_box_helicase_dom"/>
</dbReference>
<keyword evidence="3" id="KW-0378">Hydrolase</keyword>
<dbReference type="PROSITE" id="PS51192">
    <property type="entry name" value="HELICASE_ATP_BIND_1"/>
    <property type="match status" value="1"/>
</dbReference>
<dbReference type="Pfam" id="PF00271">
    <property type="entry name" value="Helicase_C"/>
    <property type="match status" value="1"/>
</dbReference>
<dbReference type="PANTHER" id="PTHR47963:SF3">
    <property type="entry name" value="DEAD-BOX ATP-DEPENDENT RNA HELICASE 47, MITOCHONDRIAL"/>
    <property type="match status" value="1"/>
</dbReference>
<dbReference type="SUPFAM" id="SSF52540">
    <property type="entry name" value="P-loop containing nucleoside triphosphate hydrolases"/>
    <property type="match status" value="1"/>
</dbReference>
<dbReference type="SMART" id="SM00490">
    <property type="entry name" value="HELICc"/>
    <property type="match status" value="1"/>
</dbReference>
<evidence type="ECO:0000256" key="2">
    <source>
        <dbReference type="ARBA" id="ARBA00022741"/>
    </source>
</evidence>
<comment type="catalytic activity">
    <reaction evidence="6">
        <text>ATP + H2O = ADP + phosphate + H(+)</text>
        <dbReference type="Rhea" id="RHEA:13065"/>
        <dbReference type="ChEBI" id="CHEBI:15377"/>
        <dbReference type="ChEBI" id="CHEBI:15378"/>
        <dbReference type="ChEBI" id="CHEBI:30616"/>
        <dbReference type="ChEBI" id="CHEBI:43474"/>
        <dbReference type="ChEBI" id="CHEBI:456216"/>
        <dbReference type="EC" id="3.6.4.13"/>
    </reaction>
</comment>
<keyword evidence="2" id="KW-0547">Nucleotide-binding</keyword>
<dbReference type="GO" id="GO:0003724">
    <property type="term" value="F:RNA helicase activity"/>
    <property type="evidence" value="ECO:0007669"/>
    <property type="project" value="UniProtKB-EC"/>
</dbReference>
<evidence type="ECO:0000313" key="10">
    <source>
        <dbReference type="Proteomes" id="UP000015105"/>
    </source>
</evidence>
<dbReference type="Gramene" id="AET6Gv20614200.2">
    <property type="protein sequence ID" value="AET6Gv20614200.2"/>
    <property type="gene ID" value="AET6Gv20614200"/>
</dbReference>
<evidence type="ECO:0000256" key="6">
    <source>
        <dbReference type="ARBA" id="ARBA00047984"/>
    </source>
</evidence>
<dbReference type="Gene3D" id="3.40.50.300">
    <property type="entry name" value="P-loop containing nucleotide triphosphate hydrolases"/>
    <property type="match status" value="2"/>
</dbReference>
<dbReference type="Proteomes" id="UP000015105">
    <property type="component" value="Chromosome 6D"/>
</dbReference>
<reference evidence="9" key="5">
    <citation type="journal article" date="2021" name="G3 (Bethesda)">
        <title>Aegilops tauschii genome assembly Aet v5.0 features greater sequence contiguity and improved annotation.</title>
        <authorList>
            <person name="Wang L."/>
            <person name="Zhu T."/>
            <person name="Rodriguez J.C."/>
            <person name="Deal K.R."/>
            <person name="Dubcovsky J."/>
            <person name="McGuire P.E."/>
            <person name="Lux T."/>
            <person name="Spannagl M."/>
            <person name="Mayer K.F.X."/>
            <person name="Baldrich P."/>
            <person name="Meyers B.C."/>
            <person name="Huo N."/>
            <person name="Gu Y.Q."/>
            <person name="Zhou H."/>
            <person name="Devos K.M."/>
            <person name="Bennetzen J.L."/>
            <person name="Unver T."/>
            <person name="Budak H."/>
            <person name="Gulick P.J."/>
            <person name="Galiba G."/>
            <person name="Kalapos B."/>
            <person name="Nelson D.R."/>
            <person name="Li P."/>
            <person name="You F.M."/>
            <person name="Luo M.C."/>
            <person name="Dvorak J."/>
        </authorList>
    </citation>
    <scope>NUCLEOTIDE SEQUENCE [LARGE SCALE GENOMIC DNA]</scope>
    <source>
        <strain evidence="9">cv. AL8/78</strain>
    </source>
</reference>
<keyword evidence="4" id="KW-0347">Helicase</keyword>